<feature type="transmembrane region" description="Helical" evidence="2">
    <location>
        <begin position="9"/>
        <end position="27"/>
    </location>
</feature>
<keyword evidence="2" id="KW-1133">Transmembrane helix</keyword>
<accession>A0A2C5YZ62</accession>
<keyword evidence="2" id="KW-0812">Transmembrane</keyword>
<reference evidence="3 4" key="1">
    <citation type="submission" date="2017-06" db="EMBL/GenBank/DDBJ databases">
        <title>Ant-infecting Ophiocordyceps genomes reveal a high diversity of potential behavioral manipulation genes and a possible major role for enterotoxins.</title>
        <authorList>
            <person name="De Bekker C."/>
            <person name="Evans H.C."/>
            <person name="Brachmann A."/>
            <person name="Hughes D.P."/>
        </authorList>
    </citation>
    <scope>NUCLEOTIDE SEQUENCE [LARGE SCALE GENOMIC DNA]</scope>
    <source>
        <strain evidence="3 4">Map16</strain>
    </source>
</reference>
<feature type="compositionally biased region" description="Low complexity" evidence="1">
    <location>
        <begin position="487"/>
        <end position="506"/>
    </location>
</feature>
<feature type="region of interest" description="Disordered" evidence="1">
    <location>
        <begin position="263"/>
        <end position="283"/>
    </location>
</feature>
<feature type="transmembrane region" description="Helical" evidence="2">
    <location>
        <begin position="47"/>
        <end position="68"/>
    </location>
</feature>
<protein>
    <submittedName>
        <fullName evidence="3">Uncharacterized protein</fullName>
    </submittedName>
</protein>
<gene>
    <name evidence="3" type="ORF">CDD80_3339</name>
</gene>
<feature type="transmembrane region" description="Helical" evidence="2">
    <location>
        <begin position="216"/>
        <end position="237"/>
    </location>
</feature>
<evidence type="ECO:0000256" key="1">
    <source>
        <dbReference type="SAM" id="MobiDB-lite"/>
    </source>
</evidence>
<feature type="region of interest" description="Disordered" evidence="1">
    <location>
        <begin position="487"/>
        <end position="511"/>
    </location>
</feature>
<feature type="compositionally biased region" description="Polar residues" evidence="1">
    <location>
        <begin position="263"/>
        <end position="282"/>
    </location>
</feature>
<feature type="transmembrane region" description="Helical" evidence="2">
    <location>
        <begin position="189"/>
        <end position="209"/>
    </location>
</feature>
<dbReference type="EMBL" id="NJES01000299">
    <property type="protein sequence ID" value="PHH74057.1"/>
    <property type="molecule type" value="Genomic_DNA"/>
</dbReference>
<organism evidence="3 4">
    <name type="scientific">Ophiocordyceps camponoti-rufipedis</name>
    <dbReference type="NCBI Taxonomy" id="2004952"/>
    <lineage>
        <taxon>Eukaryota</taxon>
        <taxon>Fungi</taxon>
        <taxon>Dikarya</taxon>
        <taxon>Ascomycota</taxon>
        <taxon>Pezizomycotina</taxon>
        <taxon>Sordariomycetes</taxon>
        <taxon>Hypocreomycetidae</taxon>
        <taxon>Hypocreales</taxon>
        <taxon>Ophiocordycipitaceae</taxon>
        <taxon>Ophiocordyceps</taxon>
    </lineage>
</organism>
<evidence type="ECO:0000313" key="3">
    <source>
        <dbReference type="EMBL" id="PHH74057.1"/>
    </source>
</evidence>
<keyword evidence="2" id="KW-0472">Membrane</keyword>
<feature type="transmembrane region" description="Helical" evidence="2">
    <location>
        <begin position="75"/>
        <end position="93"/>
    </location>
</feature>
<feature type="compositionally biased region" description="Basic and acidic residues" evidence="1">
    <location>
        <begin position="436"/>
        <end position="446"/>
    </location>
</feature>
<feature type="region of interest" description="Disordered" evidence="1">
    <location>
        <begin position="305"/>
        <end position="336"/>
    </location>
</feature>
<feature type="transmembrane region" description="Helical" evidence="2">
    <location>
        <begin position="143"/>
        <end position="169"/>
    </location>
</feature>
<proteinExistence type="predicted"/>
<feature type="region of interest" description="Disordered" evidence="1">
    <location>
        <begin position="391"/>
        <end position="446"/>
    </location>
</feature>
<keyword evidence="4" id="KW-1185">Reference proteome</keyword>
<dbReference type="Proteomes" id="UP000226431">
    <property type="component" value="Unassembled WGS sequence"/>
</dbReference>
<dbReference type="OrthoDB" id="5370537at2759"/>
<name>A0A2C5YZ62_9HYPO</name>
<evidence type="ECO:0000256" key="2">
    <source>
        <dbReference type="SAM" id="Phobius"/>
    </source>
</evidence>
<dbReference type="AlphaFoldDB" id="A0A2C5YZ62"/>
<comment type="caution">
    <text evidence="3">The sequence shown here is derived from an EMBL/GenBank/DDBJ whole genome shotgun (WGS) entry which is preliminary data.</text>
</comment>
<sequence length="526" mass="56406">MANLDNGQAVAAVVFFAIVIVAAPATAPLYLRHLHKPLYRDGPRLALVGYLLATLAWAIVGLVATAAITRDVSSCQAAVVFFAIFDQLARFLLEEFIFWTIDFDVRFSPQMFLFQGVFVVRFVLGAVFVAVQRPQIEPVCLASTMILALAIVVLVADAVVVCMLLFRAYSTGILRDLPDKYMLGFWSRALLLLILGLVVWTGLSIPMILGINSIELVFRLVLPAIGSLIVLGLLAIFRRSLGSSQPDHFPSYPFNRELSSRDISSSQSAKPPASDGSSFTDKSTLKEGKSGLPFIGQPIPQGVPFTAKSFEAPRSGRTGLQGGLKGGRKDISNPVPHSEGVLAVKFPTVDLAIAARNERERRERDLVAAAASPSSNPIMFEALTSNGMHKEIQGPDDGNITMFTASDEHGNSQRAQTADESQGQTTSAQPSPGADTIRRRSAEREMQDTFGLRPLAEASINAMAFLDVQTPTIFVFAIKTVAASTVSGKRSGSSSASPDSSTPTAVTKDEPLVCDDDSCNATIVVA</sequence>
<feature type="transmembrane region" description="Helical" evidence="2">
    <location>
        <begin position="113"/>
        <end position="131"/>
    </location>
</feature>
<evidence type="ECO:0000313" key="4">
    <source>
        <dbReference type="Proteomes" id="UP000226431"/>
    </source>
</evidence>
<feature type="compositionally biased region" description="Polar residues" evidence="1">
    <location>
        <begin position="412"/>
        <end position="430"/>
    </location>
</feature>